<reference evidence="3 4" key="1">
    <citation type="submission" date="2024-03" db="EMBL/GenBank/DDBJ databases">
        <title>Bacilli Hybrid Assemblies.</title>
        <authorList>
            <person name="Kovac J."/>
        </authorList>
    </citation>
    <scope>NUCLEOTIDE SEQUENCE [LARGE SCALE GENOMIC DNA]</scope>
    <source>
        <strain evidence="3 4">FSL R7-0666</strain>
    </source>
</reference>
<dbReference type="SUPFAM" id="SSF51735">
    <property type="entry name" value="NAD(P)-binding Rossmann-fold domains"/>
    <property type="match status" value="1"/>
</dbReference>
<dbReference type="RefSeq" id="WP_343130916.1">
    <property type="nucleotide sequence ID" value="NZ_JBCITK010000001.1"/>
</dbReference>
<dbReference type="Proteomes" id="UP001418796">
    <property type="component" value="Unassembled WGS sequence"/>
</dbReference>
<evidence type="ECO:0000256" key="1">
    <source>
        <dbReference type="ARBA" id="ARBA00007637"/>
    </source>
</evidence>
<keyword evidence="4" id="KW-1185">Reference proteome</keyword>
<protein>
    <submittedName>
        <fullName evidence="3">NAD-dependent epimerase/dehydratase family protein</fullName>
    </submittedName>
</protein>
<proteinExistence type="inferred from homology"/>
<dbReference type="Pfam" id="PF01370">
    <property type="entry name" value="Epimerase"/>
    <property type="match status" value="1"/>
</dbReference>
<evidence type="ECO:0000259" key="2">
    <source>
        <dbReference type="Pfam" id="PF01370"/>
    </source>
</evidence>
<dbReference type="EMBL" id="JBCITK010000001">
    <property type="protein sequence ID" value="MEN0644150.1"/>
    <property type="molecule type" value="Genomic_DNA"/>
</dbReference>
<sequence length="317" mass="35243">MSARYKHVLVTGGAGFIGSRVVRALLKKADKITIIDDLSTGSYSEVPNDPNVTFLEDTILNEQLLESILPDIDIVFHIACRNLVLSVTDMRQDFEVNLRGAYTLLEQIRKHGKQVKRFVYTSTASVYGDADQIPTPLGEVKIRMPYAASKYGAEQYAHVFHSLHQLPVTILRLSNVYGPGQVATNPYCGVVAKFFEARMAGLPMTIYGDGSQTRDFTYIDDAVHVILLAAEREAAIGETLNVATGIETSVLALSTEIGRVFGDAHVNQQFATKRTVDTINRRCLDINKTREILHWEPAFTLEEGIKQTHDWIMGGQK</sequence>
<gene>
    <name evidence="3" type="ORF">MKY91_13445</name>
</gene>
<dbReference type="PANTHER" id="PTHR43000">
    <property type="entry name" value="DTDP-D-GLUCOSE 4,6-DEHYDRATASE-RELATED"/>
    <property type="match status" value="1"/>
</dbReference>
<dbReference type="InterPro" id="IPR001509">
    <property type="entry name" value="Epimerase_deHydtase"/>
</dbReference>
<dbReference type="Gene3D" id="3.40.50.720">
    <property type="entry name" value="NAD(P)-binding Rossmann-like Domain"/>
    <property type="match status" value="1"/>
</dbReference>
<comment type="similarity">
    <text evidence="1">Belongs to the NAD(P)-dependent epimerase/dehydratase family.</text>
</comment>
<feature type="domain" description="NAD-dependent epimerase/dehydratase" evidence="2">
    <location>
        <begin position="8"/>
        <end position="243"/>
    </location>
</feature>
<accession>A0ABU9VJT8</accession>
<organism evidence="3 4">
    <name type="scientific">Alkalicoccobacillus gibsonii</name>
    <dbReference type="NCBI Taxonomy" id="79881"/>
    <lineage>
        <taxon>Bacteria</taxon>
        <taxon>Bacillati</taxon>
        <taxon>Bacillota</taxon>
        <taxon>Bacilli</taxon>
        <taxon>Bacillales</taxon>
        <taxon>Bacillaceae</taxon>
        <taxon>Alkalicoccobacillus</taxon>
    </lineage>
</organism>
<evidence type="ECO:0000313" key="3">
    <source>
        <dbReference type="EMBL" id="MEN0644150.1"/>
    </source>
</evidence>
<comment type="caution">
    <text evidence="3">The sequence shown here is derived from an EMBL/GenBank/DDBJ whole genome shotgun (WGS) entry which is preliminary data.</text>
</comment>
<dbReference type="InterPro" id="IPR036291">
    <property type="entry name" value="NAD(P)-bd_dom_sf"/>
</dbReference>
<name>A0ABU9VJT8_9BACI</name>
<evidence type="ECO:0000313" key="4">
    <source>
        <dbReference type="Proteomes" id="UP001418796"/>
    </source>
</evidence>